<dbReference type="STRING" id="578942.SAMN05216289_105172"/>
<name>A0A1I4WPC9_9GAMM</name>
<dbReference type="Proteomes" id="UP000198575">
    <property type="component" value="Unassembled WGS sequence"/>
</dbReference>
<evidence type="ECO:0000313" key="2">
    <source>
        <dbReference type="EMBL" id="SFN14879.1"/>
    </source>
</evidence>
<reference evidence="2 3" key="1">
    <citation type="submission" date="2016-10" db="EMBL/GenBank/DDBJ databases">
        <authorList>
            <person name="de Groot N.N."/>
        </authorList>
    </citation>
    <scope>NUCLEOTIDE SEQUENCE [LARGE SCALE GENOMIC DNA]</scope>
    <source>
        <strain evidence="2 3">CGMCC 1.7659</strain>
    </source>
</reference>
<proteinExistence type="predicted"/>
<sequence>MSVQKQERSPAATGLRGGTSSNLHVQNASPDALLQRLDRVQQSSETHWRSACPSCGGQSRKLSITFRDGKVLVHCFSCHDAEGVLAAVGLSWSDLMPPRAWPQSAEERRAARRAVREHAWSCAIEIVCVEAVIVHLVALQIAAGEPLSVEDSDRFALACSRIDAAALILSGRDTWKPDYCFKPDRLIEIKRGAVAAIRRQLEGAEHELAEVSA</sequence>
<gene>
    <name evidence="2" type="ORF">SAMN05216289_105172</name>
</gene>
<protein>
    <recommendedName>
        <fullName evidence="4">CHC2 zinc finger</fullName>
    </recommendedName>
</protein>
<organism evidence="2 3">
    <name type="scientific">Dokdonella immobilis</name>
    <dbReference type="NCBI Taxonomy" id="578942"/>
    <lineage>
        <taxon>Bacteria</taxon>
        <taxon>Pseudomonadati</taxon>
        <taxon>Pseudomonadota</taxon>
        <taxon>Gammaproteobacteria</taxon>
        <taxon>Lysobacterales</taxon>
        <taxon>Rhodanobacteraceae</taxon>
        <taxon>Dokdonella</taxon>
    </lineage>
</organism>
<dbReference type="AlphaFoldDB" id="A0A1I4WPC9"/>
<evidence type="ECO:0000256" key="1">
    <source>
        <dbReference type="SAM" id="MobiDB-lite"/>
    </source>
</evidence>
<evidence type="ECO:0000313" key="3">
    <source>
        <dbReference type="Proteomes" id="UP000198575"/>
    </source>
</evidence>
<accession>A0A1I4WPC9</accession>
<keyword evidence="3" id="KW-1185">Reference proteome</keyword>
<evidence type="ECO:0008006" key="4">
    <source>
        <dbReference type="Google" id="ProtNLM"/>
    </source>
</evidence>
<feature type="region of interest" description="Disordered" evidence="1">
    <location>
        <begin position="1"/>
        <end position="25"/>
    </location>
</feature>
<dbReference type="EMBL" id="FOVF01000005">
    <property type="protein sequence ID" value="SFN14879.1"/>
    <property type="molecule type" value="Genomic_DNA"/>
</dbReference>